<sequence>MGTARETVAFLGLGGMGRAMAGNALRAGLPTVVWNRTPRAAEALGGLGARVAGSAAEAAAQAAIVVTMVSDVDAVQAVAVDQGMLAALPPGAIWAQMSTIGIAGTERFAALVDRERPDVVFLDAPVAGSRGPAEAGQLAVYASGPTSARERVTPLFDAVGQRTVWVGPVGQGSRLKLVNNMLLAFLAEGVAESVALAQTVGIATETVLTALTGSPILPPWAEAKLRRMARDDYSPEFPLSLALKDVYLALDAVDPARFTVGGCLAAQWQRVLDRGFGGDDLTVVVRAMTPGAA</sequence>
<evidence type="ECO:0000313" key="7">
    <source>
        <dbReference type="EMBL" id="RKR87750.1"/>
    </source>
</evidence>
<dbReference type="InterPro" id="IPR015815">
    <property type="entry name" value="HIBADH-related"/>
</dbReference>
<feature type="active site" evidence="4">
    <location>
        <position position="176"/>
    </location>
</feature>
<name>A0A495JFF1_9ACTN</name>
<dbReference type="Gene3D" id="3.40.50.720">
    <property type="entry name" value="NAD(P)-binding Rossmann-like Domain"/>
    <property type="match status" value="1"/>
</dbReference>
<evidence type="ECO:0000259" key="6">
    <source>
        <dbReference type="Pfam" id="PF14833"/>
    </source>
</evidence>
<dbReference type="InterPro" id="IPR008927">
    <property type="entry name" value="6-PGluconate_DH-like_C_sf"/>
</dbReference>
<dbReference type="InterPro" id="IPR029154">
    <property type="entry name" value="HIBADH-like_NADP-bd"/>
</dbReference>
<comment type="similarity">
    <text evidence="1">Belongs to the HIBADH-related family.</text>
</comment>
<evidence type="ECO:0000256" key="4">
    <source>
        <dbReference type="PIRSR" id="PIRSR000103-1"/>
    </source>
</evidence>
<keyword evidence="2" id="KW-0560">Oxidoreductase</keyword>
<dbReference type="SUPFAM" id="SSF48179">
    <property type="entry name" value="6-phosphogluconate dehydrogenase C-terminal domain-like"/>
    <property type="match status" value="1"/>
</dbReference>
<organism evidence="7 8">
    <name type="scientific">Micromonospora pisi</name>
    <dbReference type="NCBI Taxonomy" id="589240"/>
    <lineage>
        <taxon>Bacteria</taxon>
        <taxon>Bacillati</taxon>
        <taxon>Actinomycetota</taxon>
        <taxon>Actinomycetes</taxon>
        <taxon>Micromonosporales</taxon>
        <taxon>Micromonosporaceae</taxon>
        <taxon>Micromonospora</taxon>
    </lineage>
</organism>
<dbReference type="InterPro" id="IPR013328">
    <property type="entry name" value="6PGD_dom2"/>
</dbReference>
<dbReference type="Pfam" id="PF14833">
    <property type="entry name" value="NAD_binding_11"/>
    <property type="match status" value="1"/>
</dbReference>
<dbReference type="SUPFAM" id="SSF51735">
    <property type="entry name" value="NAD(P)-binding Rossmann-fold domains"/>
    <property type="match status" value="1"/>
</dbReference>
<accession>A0A495JFF1</accession>
<proteinExistence type="inferred from homology"/>
<gene>
    <name evidence="7" type="ORF">BDK92_2042</name>
</gene>
<evidence type="ECO:0000259" key="5">
    <source>
        <dbReference type="Pfam" id="PF03446"/>
    </source>
</evidence>
<dbReference type="InterPro" id="IPR006115">
    <property type="entry name" value="6PGDH_NADP-bd"/>
</dbReference>
<dbReference type="InterPro" id="IPR002204">
    <property type="entry name" value="3-OH-isobutyrate_DH-rel_CS"/>
</dbReference>
<reference evidence="7 8" key="1">
    <citation type="submission" date="2018-10" db="EMBL/GenBank/DDBJ databases">
        <title>Sequencing the genomes of 1000 actinobacteria strains.</title>
        <authorList>
            <person name="Klenk H.-P."/>
        </authorList>
    </citation>
    <scope>NUCLEOTIDE SEQUENCE [LARGE SCALE GENOMIC DNA]</scope>
    <source>
        <strain evidence="7 8">DSM 45175</strain>
    </source>
</reference>
<dbReference type="EMBL" id="RBKT01000001">
    <property type="protein sequence ID" value="RKR87750.1"/>
    <property type="molecule type" value="Genomic_DNA"/>
</dbReference>
<evidence type="ECO:0000256" key="3">
    <source>
        <dbReference type="ARBA" id="ARBA00023027"/>
    </source>
</evidence>
<dbReference type="PANTHER" id="PTHR43580:SF2">
    <property type="entry name" value="CYTOKINE-LIKE NUCLEAR FACTOR N-PAC"/>
    <property type="match status" value="1"/>
</dbReference>
<dbReference type="PANTHER" id="PTHR43580">
    <property type="entry name" value="OXIDOREDUCTASE GLYR1-RELATED"/>
    <property type="match status" value="1"/>
</dbReference>
<dbReference type="Proteomes" id="UP000277671">
    <property type="component" value="Unassembled WGS sequence"/>
</dbReference>
<dbReference type="RefSeq" id="WP_121156476.1">
    <property type="nucleotide sequence ID" value="NZ_RBKT01000001.1"/>
</dbReference>
<dbReference type="AlphaFoldDB" id="A0A495JFF1"/>
<dbReference type="PROSITE" id="PS00895">
    <property type="entry name" value="3_HYDROXYISOBUT_DH"/>
    <property type="match status" value="1"/>
</dbReference>
<keyword evidence="8" id="KW-1185">Reference proteome</keyword>
<dbReference type="GO" id="GO:0050661">
    <property type="term" value="F:NADP binding"/>
    <property type="evidence" value="ECO:0007669"/>
    <property type="project" value="InterPro"/>
</dbReference>
<feature type="domain" description="3-hydroxyisobutyrate dehydrogenase-like NAD-binding" evidence="6">
    <location>
        <begin position="170"/>
        <end position="287"/>
    </location>
</feature>
<dbReference type="Gene3D" id="1.10.1040.10">
    <property type="entry name" value="N-(1-d-carboxylethyl)-l-norvaline Dehydrogenase, domain 2"/>
    <property type="match status" value="1"/>
</dbReference>
<dbReference type="OrthoDB" id="3185659at2"/>
<protein>
    <submittedName>
        <fullName evidence="7">3-hydroxyisobutyrate dehydrogenase</fullName>
    </submittedName>
</protein>
<dbReference type="InterPro" id="IPR051265">
    <property type="entry name" value="HIBADH-related_NP60_sf"/>
</dbReference>
<dbReference type="PIRSF" id="PIRSF000103">
    <property type="entry name" value="HIBADH"/>
    <property type="match status" value="1"/>
</dbReference>
<dbReference type="Pfam" id="PF03446">
    <property type="entry name" value="NAD_binding_2"/>
    <property type="match status" value="1"/>
</dbReference>
<keyword evidence="3" id="KW-0520">NAD</keyword>
<dbReference type="InterPro" id="IPR036291">
    <property type="entry name" value="NAD(P)-bd_dom_sf"/>
</dbReference>
<dbReference type="GO" id="GO:0016491">
    <property type="term" value="F:oxidoreductase activity"/>
    <property type="evidence" value="ECO:0007669"/>
    <property type="project" value="UniProtKB-KW"/>
</dbReference>
<dbReference type="GO" id="GO:0016054">
    <property type="term" value="P:organic acid catabolic process"/>
    <property type="evidence" value="ECO:0007669"/>
    <property type="project" value="UniProtKB-ARBA"/>
</dbReference>
<feature type="domain" description="6-phosphogluconate dehydrogenase NADP-binding" evidence="5">
    <location>
        <begin position="7"/>
        <end position="167"/>
    </location>
</feature>
<comment type="caution">
    <text evidence="7">The sequence shown here is derived from an EMBL/GenBank/DDBJ whole genome shotgun (WGS) entry which is preliminary data.</text>
</comment>
<evidence type="ECO:0000256" key="2">
    <source>
        <dbReference type="ARBA" id="ARBA00023002"/>
    </source>
</evidence>
<evidence type="ECO:0000313" key="8">
    <source>
        <dbReference type="Proteomes" id="UP000277671"/>
    </source>
</evidence>
<dbReference type="GO" id="GO:0051287">
    <property type="term" value="F:NAD binding"/>
    <property type="evidence" value="ECO:0007669"/>
    <property type="project" value="InterPro"/>
</dbReference>
<evidence type="ECO:0000256" key="1">
    <source>
        <dbReference type="ARBA" id="ARBA00009080"/>
    </source>
</evidence>